<feature type="compositionally biased region" description="Polar residues" evidence="1">
    <location>
        <begin position="101"/>
        <end position="110"/>
    </location>
</feature>
<sequence>MNDKEKERISISVAALLAVLVAIIGLFKCSDDSDLPPNDVTTMEKAIMPNHTKKQQNVFAQSDEDTLSHIVGKQPSPNYLRHCGKSHTDKRQMAPRLEPSDSAQLTTPIPSTHMKETQPSEDSQKTIHNVTTVQDGQASVAAIHHSHFPRGHVFRIGLYAGVGYASVSHLGGIVEGFDIRPRFSMDERGMVTPTIGLQGIWQHRRLGAELGVSYVRLGGRLSEYKWDDGIHETTDFHYGYLIPRIGLRMYVLPGLYMGAGVGLGISLGGNGVDFGDDRQGEVHRQQAQLTQDHLRGSLRGKVLALPFARLGYHSPGMGLGVALEYGFGIGDLLKTRDNDYGYHNPANTAQYVTLTIGYELTIGKRKKSEETTR</sequence>
<evidence type="ECO:0000256" key="2">
    <source>
        <dbReference type="SAM" id="Phobius"/>
    </source>
</evidence>
<dbReference type="AlphaFoldDB" id="A0A4Y8VQ89"/>
<comment type="caution">
    <text evidence="3">The sequence shown here is derived from an EMBL/GenBank/DDBJ whole genome shotgun (WGS) entry which is preliminary data.</text>
</comment>
<feature type="compositionally biased region" description="Basic and acidic residues" evidence="1">
    <location>
        <begin position="113"/>
        <end position="123"/>
    </location>
</feature>
<dbReference type="OrthoDB" id="1060050at2"/>
<gene>
    <name evidence="3" type="ORF">EXN75_05740</name>
</gene>
<feature type="region of interest" description="Disordered" evidence="1">
    <location>
        <begin position="70"/>
        <end position="123"/>
    </location>
</feature>
<dbReference type="Proteomes" id="UP000297872">
    <property type="component" value="Unassembled WGS sequence"/>
</dbReference>
<evidence type="ECO:0000313" key="4">
    <source>
        <dbReference type="Proteomes" id="UP000297872"/>
    </source>
</evidence>
<protein>
    <recommendedName>
        <fullName evidence="5">Outer membrane protein beta-barrel domain-containing protein</fullName>
    </recommendedName>
</protein>
<keyword evidence="4" id="KW-1185">Reference proteome</keyword>
<keyword evidence="2" id="KW-0472">Membrane</keyword>
<evidence type="ECO:0000313" key="3">
    <source>
        <dbReference type="EMBL" id="TFH82615.1"/>
    </source>
</evidence>
<name>A0A4Y8VQ89_9BACT</name>
<keyword evidence="2" id="KW-1133">Transmembrane helix</keyword>
<dbReference type="RefSeq" id="WP_134843111.1">
    <property type="nucleotide sequence ID" value="NZ_SGVY01000011.1"/>
</dbReference>
<evidence type="ECO:0000256" key="1">
    <source>
        <dbReference type="SAM" id="MobiDB-lite"/>
    </source>
</evidence>
<organism evidence="3 4">
    <name type="scientific">Segatella hominis</name>
    <dbReference type="NCBI Taxonomy" id="2518605"/>
    <lineage>
        <taxon>Bacteria</taxon>
        <taxon>Pseudomonadati</taxon>
        <taxon>Bacteroidota</taxon>
        <taxon>Bacteroidia</taxon>
        <taxon>Bacteroidales</taxon>
        <taxon>Prevotellaceae</taxon>
        <taxon>Segatella</taxon>
    </lineage>
</organism>
<dbReference type="EMBL" id="SGVY01000011">
    <property type="protein sequence ID" value="TFH82615.1"/>
    <property type="molecule type" value="Genomic_DNA"/>
</dbReference>
<evidence type="ECO:0008006" key="5">
    <source>
        <dbReference type="Google" id="ProtNLM"/>
    </source>
</evidence>
<accession>A0A4Y8VQ89</accession>
<feature type="transmembrane region" description="Helical" evidence="2">
    <location>
        <begin position="9"/>
        <end position="27"/>
    </location>
</feature>
<keyword evidence="2" id="KW-0812">Transmembrane</keyword>
<proteinExistence type="predicted"/>
<reference evidence="3 4" key="1">
    <citation type="submission" date="2019-02" db="EMBL/GenBank/DDBJ databases">
        <title>Draft Genome Sequence of the Prevotella sp. BCRC 81118, Isolated from Human Feces.</title>
        <authorList>
            <person name="Huang C.-H."/>
        </authorList>
    </citation>
    <scope>NUCLEOTIDE SEQUENCE [LARGE SCALE GENOMIC DNA]</scope>
    <source>
        <strain evidence="3 4">BCRC 81118</strain>
    </source>
</reference>
<dbReference type="GeneID" id="302994797"/>